<dbReference type="SUPFAM" id="SSF56784">
    <property type="entry name" value="HAD-like"/>
    <property type="match status" value="1"/>
</dbReference>
<dbReference type="Pfam" id="PF12710">
    <property type="entry name" value="HAD"/>
    <property type="match status" value="1"/>
</dbReference>
<dbReference type="GO" id="GO:0036424">
    <property type="term" value="F:L-phosphoserine phosphatase activity"/>
    <property type="evidence" value="ECO:0007669"/>
    <property type="project" value="TreeGrafter"/>
</dbReference>
<accession>A0A160MYZ2</accession>
<sequence length="214" mass="24275">MRMDLALFDFDGTITTGNTYTPFLQYASTATMKRRARRQLLWPWLGYKFGLVSAVALRRQATAYVLAGRRLTDIRALGARYARERLPRVLRPAAMARIAWHRRRGDRVVVVSASLDAYLVPWCRTHGLELICSELETDGSMLTGRYRGGDCAGAAKATRVLERFRLDDYGSVHAYGDTAEDREMLALAHHPVYRWRAAWRRGARRASAGGLLRD</sequence>
<dbReference type="PANTHER" id="PTHR43344:SF14">
    <property type="entry name" value="HAD-IB FAMILY HYDROLASE"/>
    <property type="match status" value="1"/>
</dbReference>
<keyword evidence="2" id="KW-1185">Reference proteome</keyword>
<proteinExistence type="predicted"/>
<dbReference type="PATRIC" id="fig|445710.3.peg.1059"/>
<protein>
    <submittedName>
        <fullName evidence="1">Uncharacterized protein</fullName>
    </submittedName>
</protein>
<reference evidence="1 2" key="1">
    <citation type="submission" date="2016-02" db="EMBL/GenBank/DDBJ databases">
        <title>Complete genome sequencing and analysis of ATSB10, Dyella thiooxydans isolated from rhizosphere soil of sunflower (Helianthus annuus L.).</title>
        <authorList>
            <person name="Lee Y."/>
            <person name="Hwangbo K."/>
            <person name="Chung H."/>
            <person name="Yoo J."/>
            <person name="Kim K.Y."/>
            <person name="Sa T.M."/>
            <person name="Um Y."/>
            <person name="Madhaiyan M."/>
        </authorList>
    </citation>
    <scope>NUCLEOTIDE SEQUENCE [LARGE SCALE GENOMIC DNA]</scope>
    <source>
        <strain evidence="1 2">ATSB10</strain>
    </source>
</reference>
<dbReference type="InterPro" id="IPR006385">
    <property type="entry name" value="HAD_hydro_SerB1"/>
</dbReference>
<dbReference type="EMBL" id="CP014841">
    <property type="protein sequence ID" value="AND68516.1"/>
    <property type="molecule type" value="Genomic_DNA"/>
</dbReference>
<dbReference type="PANTHER" id="PTHR43344">
    <property type="entry name" value="PHOSPHOSERINE PHOSPHATASE"/>
    <property type="match status" value="1"/>
</dbReference>
<organism evidence="1 2">
    <name type="scientific">Dyella thiooxydans</name>
    <dbReference type="NCBI Taxonomy" id="445710"/>
    <lineage>
        <taxon>Bacteria</taxon>
        <taxon>Pseudomonadati</taxon>
        <taxon>Pseudomonadota</taxon>
        <taxon>Gammaproteobacteria</taxon>
        <taxon>Lysobacterales</taxon>
        <taxon>Rhodanobacteraceae</taxon>
        <taxon>Dyella</taxon>
    </lineage>
</organism>
<dbReference type="Proteomes" id="UP000077255">
    <property type="component" value="Chromosome"/>
</dbReference>
<dbReference type="Gene3D" id="3.40.50.1000">
    <property type="entry name" value="HAD superfamily/HAD-like"/>
    <property type="match status" value="1"/>
</dbReference>
<dbReference type="GO" id="GO:0006564">
    <property type="term" value="P:L-serine biosynthetic process"/>
    <property type="evidence" value="ECO:0007669"/>
    <property type="project" value="TreeGrafter"/>
</dbReference>
<dbReference type="STRING" id="445710.ATSB10_10620"/>
<dbReference type="InterPro" id="IPR036412">
    <property type="entry name" value="HAD-like_sf"/>
</dbReference>
<dbReference type="Gene3D" id="1.20.1440.100">
    <property type="entry name" value="SG protein - dephosphorylation function"/>
    <property type="match status" value="1"/>
</dbReference>
<dbReference type="KEGG" id="dtx:ATSB10_10620"/>
<dbReference type="GO" id="GO:0005737">
    <property type="term" value="C:cytoplasm"/>
    <property type="evidence" value="ECO:0007669"/>
    <property type="project" value="TreeGrafter"/>
</dbReference>
<evidence type="ECO:0000313" key="1">
    <source>
        <dbReference type="EMBL" id="AND68516.1"/>
    </source>
</evidence>
<dbReference type="NCBIfam" id="TIGR01490">
    <property type="entry name" value="HAD-SF-IB-hyp1"/>
    <property type="match status" value="1"/>
</dbReference>
<dbReference type="NCBIfam" id="TIGR01488">
    <property type="entry name" value="HAD-SF-IB"/>
    <property type="match status" value="1"/>
</dbReference>
<name>A0A160MYZ2_9GAMM</name>
<dbReference type="InterPro" id="IPR023214">
    <property type="entry name" value="HAD_sf"/>
</dbReference>
<evidence type="ECO:0000313" key="2">
    <source>
        <dbReference type="Proteomes" id="UP000077255"/>
    </source>
</evidence>
<gene>
    <name evidence="1" type="ORF">ATSB10_10620</name>
</gene>
<dbReference type="InterPro" id="IPR050582">
    <property type="entry name" value="HAD-like_SerB"/>
</dbReference>
<dbReference type="GO" id="GO:0000287">
    <property type="term" value="F:magnesium ion binding"/>
    <property type="evidence" value="ECO:0007669"/>
    <property type="project" value="TreeGrafter"/>
</dbReference>
<dbReference type="AlphaFoldDB" id="A0A160MYZ2"/>